<dbReference type="Proteomes" id="UP000054937">
    <property type="component" value="Unassembled WGS sequence"/>
</dbReference>
<evidence type="ECO:0000256" key="5">
    <source>
        <dbReference type="ARBA" id="ARBA00023242"/>
    </source>
</evidence>
<dbReference type="PANTHER" id="PTHR14145:SF2">
    <property type="entry name" value="COP9 SIGNALOSOME COMPLEX SUBUNIT 1"/>
    <property type="match status" value="1"/>
</dbReference>
<protein>
    <recommendedName>
        <fullName evidence="6">26S proteasome regulatory subunit Rpn7 N-terminal domain-containing protein</fullName>
    </recommendedName>
</protein>
<dbReference type="InterPro" id="IPR045135">
    <property type="entry name" value="Rpn7_N"/>
</dbReference>
<dbReference type="InParanoid" id="A0A0V0QX76"/>
<dbReference type="PANTHER" id="PTHR14145">
    <property type="entry name" value="26S PROTESOME SUBUNIT 6"/>
    <property type="match status" value="1"/>
</dbReference>
<name>A0A0V0QX76_PSEPJ</name>
<dbReference type="GO" id="GO:0008180">
    <property type="term" value="C:COP9 signalosome"/>
    <property type="evidence" value="ECO:0007669"/>
    <property type="project" value="UniProtKB-KW"/>
</dbReference>
<dbReference type="AlphaFoldDB" id="A0A0V0QX76"/>
<sequence length="446" mass="52949">MNIEKSLEEYLNNYIGIGKAYRALQITKQKTQNIEYLVKLTLDIAKSENLFGFYEIALKELKMNSPLEDHQEWFKNASEKYQEQIQNIKKDINQYKSQTNNQSTRLSMIELGRYYFKQGQVVEAYKQFDKANNYRQKEDTIIDFIDEYSIALLYSKEFEKLTILQTELQDTNYQQTEIKEKIAISQTCQLLRCIQQQNYTEFFEICQNRYQPDYLPENANILSTPQDLGNYITFLGFYKNKQANDKNYFTLFHNLYNNENVSPLIVSGEYSTKAAEHYISMQFAQAVVQVQQMVETDLNFDPFIQDKQWKLNDITKQFLIYYLKPFNKIKISNICKEFNIPQAALLEKLENMIKESKKAPQNSQNYFNFLIDPISGELVEKISKKQYDNKTYKQAVKTAQTYLHDKQMNLLQYRLSNIMRDSKDQFMMEEFGGDEMIKKQLMGLQR</sequence>
<evidence type="ECO:0000259" key="6">
    <source>
        <dbReference type="Pfam" id="PF10602"/>
    </source>
</evidence>
<accession>A0A0V0QX76</accession>
<keyword evidence="8" id="KW-1185">Reference proteome</keyword>
<dbReference type="EMBL" id="LDAU01000091">
    <property type="protein sequence ID" value="KRX06843.1"/>
    <property type="molecule type" value="Genomic_DNA"/>
</dbReference>
<evidence type="ECO:0000256" key="3">
    <source>
        <dbReference type="ARBA" id="ARBA00022490"/>
    </source>
</evidence>
<comment type="subcellular location">
    <subcellularLocation>
        <location evidence="2">Cytoplasm</location>
    </subcellularLocation>
    <subcellularLocation>
        <location evidence="1">Nucleus</location>
    </subcellularLocation>
</comment>
<evidence type="ECO:0000256" key="2">
    <source>
        <dbReference type="ARBA" id="ARBA00004496"/>
    </source>
</evidence>
<evidence type="ECO:0000256" key="4">
    <source>
        <dbReference type="ARBA" id="ARBA00022790"/>
    </source>
</evidence>
<evidence type="ECO:0000313" key="7">
    <source>
        <dbReference type="EMBL" id="KRX06843.1"/>
    </source>
</evidence>
<comment type="caution">
    <text evidence="7">The sequence shown here is derived from an EMBL/GenBank/DDBJ whole genome shotgun (WGS) entry which is preliminary data.</text>
</comment>
<dbReference type="GO" id="GO:0005737">
    <property type="term" value="C:cytoplasm"/>
    <property type="evidence" value="ECO:0007669"/>
    <property type="project" value="UniProtKB-SubCell"/>
</dbReference>
<proteinExistence type="predicted"/>
<evidence type="ECO:0000256" key="1">
    <source>
        <dbReference type="ARBA" id="ARBA00004123"/>
    </source>
</evidence>
<keyword evidence="3" id="KW-0963">Cytoplasm</keyword>
<keyword evidence="5" id="KW-0539">Nucleus</keyword>
<dbReference type="Pfam" id="PF10602">
    <property type="entry name" value="RPN7"/>
    <property type="match status" value="1"/>
</dbReference>
<gene>
    <name evidence="7" type="ORF">PPERSA_11488</name>
</gene>
<reference evidence="7 8" key="1">
    <citation type="journal article" date="2015" name="Sci. Rep.">
        <title>Genome of the facultative scuticociliatosis pathogen Pseudocohnilembus persalinus provides insight into its virulence through horizontal gene transfer.</title>
        <authorList>
            <person name="Xiong J."/>
            <person name="Wang G."/>
            <person name="Cheng J."/>
            <person name="Tian M."/>
            <person name="Pan X."/>
            <person name="Warren A."/>
            <person name="Jiang C."/>
            <person name="Yuan D."/>
            <person name="Miao W."/>
        </authorList>
    </citation>
    <scope>NUCLEOTIDE SEQUENCE [LARGE SCALE GENOMIC DNA]</scope>
    <source>
        <strain evidence="7">36N120E</strain>
    </source>
</reference>
<evidence type="ECO:0000313" key="8">
    <source>
        <dbReference type="Proteomes" id="UP000054937"/>
    </source>
</evidence>
<dbReference type="Gene3D" id="1.25.40.570">
    <property type="match status" value="1"/>
</dbReference>
<dbReference type="OMA" id="YYKAHEN"/>
<organism evidence="7 8">
    <name type="scientific">Pseudocohnilembus persalinus</name>
    <name type="common">Ciliate</name>
    <dbReference type="NCBI Taxonomy" id="266149"/>
    <lineage>
        <taxon>Eukaryota</taxon>
        <taxon>Sar</taxon>
        <taxon>Alveolata</taxon>
        <taxon>Ciliophora</taxon>
        <taxon>Intramacronucleata</taxon>
        <taxon>Oligohymenophorea</taxon>
        <taxon>Scuticociliatia</taxon>
        <taxon>Philasterida</taxon>
        <taxon>Pseudocohnilembidae</taxon>
        <taxon>Pseudocohnilembus</taxon>
    </lineage>
</organism>
<dbReference type="InterPro" id="IPR019585">
    <property type="entry name" value="Rpn7/CSN1"/>
</dbReference>
<feature type="domain" description="26S proteasome regulatory subunit Rpn7 N-terminal" evidence="6">
    <location>
        <begin position="71"/>
        <end position="144"/>
    </location>
</feature>
<keyword evidence="4" id="KW-0736">Signalosome</keyword>